<dbReference type="AlphaFoldDB" id="A0ABC8W008"/>
<reference evidence="2 3" key="2">
    <citation type="submission" date="2024-10" db="EMBL/GenBank/DDBJ databases">
        <authorList>
            <person name="Ryan C."/>
        </authorList>
    </citation>
    <scope>NUCLEOTIDE SEQUENCE [LARGE SCALE GENOMIC DNA]</scope>
</reference>
<feature type="coiled-coil region" evidence="1">
    <location>
        <begin position="590"/>
        <end position="617"/>
    </location>
</feature>
<evidence type="ECO:0000313" key="3">
    <source>
        <dbReference type="Proteomes" id="UP001497457"/>
    </source>
</evidence>
<gene>
    <name evidence="2" type="ORF">URODEC1_LOCUS8640</name>
</gene>
<dbReference type="PANTHER" id="PTHR34835:SF67">
    <property type="entry name" value="AMINOTRANSFERASE-LIKE PLANT MOBILE DOMAIN-CONTAINING PROTEIN"/>
    <property type="match status" value="1"/>
</dbReference>
<dbReference type="PANTHER" id="PTHR34835">
    <property type="entry name" value="OS07G0283600 PROTEIN-RELATED"/>
    <property type="match status" value="1"/>
</dbReference>
<dbReference type="EMBL" id="OZ075121">
    <property type="protein sequence ID" value="CAL4900343.1"/>
    <property type="molecule type" value="Genomic_DNA"/>
</dbReference>
<accession>A0ABC8W008</accession>
<keyword evidence="1" id="KW-0175">Coiled coil</keyword>
<sequence length="761" mass="83495">MSGSELSLDKTVGRAVMVLDSDSDSDCDYARDEELLASDKKSSMRKDSDLEKLTGKKRTADIFQEDSPVELEETVEKGEDANKKLKGYDLTVRCEPNKICEVVALLNEPQREKLKELGFGCLLDFKMNKLGSRHLIVFVMDHFHPDTMVLDFGGNRKLYISEHTVWCVLGLQRGKLDPPLSTDNIKLLSSLKKELGIPGKNVEVKYLEQKIQSGSTDRLTMQCFMMIVFDKLLACRSSIFITAHAWRLVQNIDNFGDMNWCKFTVNQLWHSARKWKEPGGNKNVVYGCPAFLVMLYLDNLDCKQKMRCEEVPRAKFFGDSMIWKLLKPDKLLEANGLATFGYLNVKLRNQRGTCYDEKAESSKHVSTSRSIPGTNDIVVVFPSLHNKIGDLACKSLCAGNKSKAKQQQLNSPPIEEQQTVEISEDEDALIGVDEKQTTACISIETGQGETSVLEASAEVCGDQMLSGVHEDHGIPEPGQSDHSVTGVSEDGGNAVLVHSNPGTSEAVQLASTFVNEQVKDFMEGATEPEVLDNRLSKLVNLLAQMRALVASDARTSEFEQQVKELTQRLCKTEEELEATRATLKGALVATQDAQSTLADTQEELEATRATLQGAKAGMLEAQSAAAAINSLALRLSATFVRLGDTRPCPTPNAASSLEEAVKLLEDRVSHIEPLSRGHAMSLAQSSAAFVAAALLCRDREKGFESLLDAVAADTRSFVRSQGPEFHSLVAQVVVDAMEQQQGNALQMQGCGRGTGNASTSK</sequence>
<organism evidence="2 3">
    <name type="scientific">Urochloa decumbens</name>
    <dbReference type="NCBI Taxonomy" id="240449"/>
    <lineage>
        <taxon>Eukaryota</taxon>
        <taxon>Viridiplantae</taxon>
        <taxon>Streptophyta</taxon>
        <taxon>Embryophyta</taxon>
        <taxon>Tracheophyta</taxon>
        <taxon>Spermatophyta</taxon>
        <taxon>Magnoliopsida</taxon>
        <taxon>Liliopsida</taxon>
        <taxon>Poales</taxon>
        <taxon>Poaceae</taxon>
        <taxon>PACMAD clade</taxon>
        <taxon>Panicoideae</taxon>
        <taxon>Panicodae</taxon>
        <taxon>Paniceae</taxon>
        <taxon>Melinidinae</taxon>
        <taxon>Urochloa</taxon>
    </lineage>
</organism>
<evidence type="ECO:0000256" key="1">
    <source>
        <dbReference type="SAM" id="Coils"/>
    </source>
</evidence>
<proteinExistence type="predicted"/>
<evidence type="ECO:0000313" key="2">
    <source>
        <dbReference type="EMBL" id="CAL4900343.1"/>
    </source>
</evidence>
<dbReference type="Proteomes" id="UP001497457">
    <property type="component" value="Chromosome 11b"/>
</dbReference>
<protein>
    <submittedName>
        <fullName evidence="2">Uncharacterized protein</fullName>
    </submittedName>
</protein>
<name>A0ABC8W008_9POAL</name>
<reference evidence="3" key="1">
    <citation type="submission" date="2024-06" db="EMBL/GenBank/DDBJ databases">
        <authorList>
            <person name="Ryan C."/>
        </authorList>
    </citation>
    <scope>NUCLEOTIDE SEQUENCE [LARGE SCALE GENOMIC DNA]</scope>
</reference>
<keyword evidence="3" id="KW-1185">Reference proteome</keyword>